<name>A0A839IUL9_9GAMM</name>
<dbReference type="AlphaFoldDB" id="A0A839IUL9"/>
<feature type="binding site" evidence="4">
    <location>
        <position position="128"/>
    </location>
    <ligand>
        <name>substrate</name>
    </ligand>
</feature>
<comment type="caution">
    <text evidence="4">Lacks conserved residue(s) required for the propagation of feature annotation.</text>
</comment>
<sequence>MNLRLFRSQAAIQRSAWDQLHWTSPHAPGHQRPDSQWHDWLMNPSSLTRRLQAESQQIFRVEKTDQQILKPALNEASLLGMHSQQYALIRQVILYGQEQPWVFARTVIPLSTLNAGNRHLMRLGNRSLGSVLFKYSHIRRAPIQITRKNNRFTTDFIWGRRSIFEIHQAPLLVTELFLEPFADHSNLPDLKPGF</sequence>
<dbReference type="GO" id="GO:0006744">
    <property type="term" value="P:ubiquinone biosynthetic process"/>
    <property type="evidence" value="ECO:0007669"/>
    <property type="project" value="UniProtKB-UniRule"/>
</dbReference>
<comment type="pathway">
    <text evidence="4">Cofactor biosynthesis; ubiquinone biosynthesis.</text>
</comment>
<dbReference type="UniPathway" id="UPA00232"/>
<dbReference type="RefSeq" id="WP_182810141.1">
    <property type="nucleotide sequence ID" value="NZ_JACJFM010000027.1"/>
</dbReference>
<feature type="binding site" evidence="4">
    <location>
        <position position="175"/>
    </location>
    <ligand>
        <name>substrate</name>
    </ligand>
</feature>
<comment type="function">
    <text evidence="4">Removes the pyruvyl group from chorismate, with concomitant aromatization of the ring, to provide 4-hydroxybenzoate (4HB) for the ubiquinone pathway.</text>
</comment>
<keyword evidence="3 4" id="KW-0456">Lyase</keyword>
<dbReference type="SUPFAM" id="SSF64288">
    <property type="entry name" value="Chorismate lyase-like"/>
    <property type="match status" value="1"/>
</dbReference>
<comment type="caution">
    <text evidence="5">The sequence shown here is derived from an EMBL/GenBank/DDBJ whole genome shotgun (WGS) entry which is preliminary data.</text>
</comment>
<keyword evidence="1 4" id="KW-0963">Cytoplasm</keyword>
<evidence type="ECO:0000256" key="4">
    <source>
        <dbReference type="HAMAP-Rule" id="MF_01632"/>
    </source>
</evidence>
<evidence type="ECO:0000256" key="2">
    <source>
        <dbReference type="ARBA" id="ARBA00022688"/>
    </source>
</evidence>
<dbReference type="InterPro" id="IPR028978">
    <property type="entry name" value="Chorismate_lyase_/UTRA_dom_sf"/>
</dbReference>
<evidence type="ECO:0000313" key="6">
    <source>
        <dbReference type="Proteomes" id="UP000565262"/>
    </source>
</evidence>
<dbReference type="Proteomes" id="UP000565262">
    <property type="component" value="Unassembled WGS sequence"/>
</dbReference>
<proteinExistence type="inferred from homology"/>
<dbReference type="EC" id="4.1.3.40" evidence="4"/>
<gene>
    <name evidence="4" type="primary">ubiC</name>
    <name evidence="5" type="ORF">H4O21_17330</name>
</gene>
<dbReference type="PANTHER" id="PTHR38683:SF1">
    <property type="entry name" value="CHORISMATE PYRUVATE-LYASE"/>
    <property type="match status" value="1"/>
</dbReference>
<evidence type="ECO:0000313" key="5">
    <source>
        <dbReference type="EMBL" id="MBB1488370.1"/>
    </source>
</evidence>
<dbReference type="PANTHER" id="PTHR38683">
    <property type="entry name" value="CHORISMATE PYRUVATE-LYASE"/>
    <property type="match status" value="1"/>
</dbReference>
<dbReference type="InterPro" id="IPR007440">
    <property type="entry name" value="Chorismate--pyruvate_lyase"/>
</dbReference>
<reference evidence="5 6" key="1">
    <citation type="submission" date="2020-08" db="EMBL/GenBank/DDBJ databases">
        <title>Oceanospirillum sp. nov. isolated from marine sediment.</title>
        <authorList>
            <person name="Ji X."/>
        </authorList>
    </citation>
    <scope>NUCLEOTIDE SEQUENCE [LARGE SCALE GENOMIC DNA]</scope>
    <source>
        <strain evidence="5 6">D5</strain>
    </source>
</reference>
<keyword evidence="6" id="KW-1185">Reference proteome</keyword>
<keyword evidence="2 4" id="KW-0831">Ubiquinone biosynthesis</keyword>
<dbReference type="Pfam" id="PF04345">
    <property type="entry name" value="Chor_lyase"/>
    <property type="match status" value="1"/>
</dbReference>
<dbReference type="HAMAP" id="MF_01632">
    <property type="entry name" value="UbiC"/>
    <property type="match status" value="1"/>
</dbReference>
<comment type="similarity">
    <text evidence="4">Belongs to the UbiC family.</text>
</comment>
<dbReference type="GO" id="GO:0008813">
    <property type="term" value="F:chorismate lyase activity"/>
    <property type="evidence" value="ECO:0007669"/>
    <property type="project" value="UniProtKB-UniRule"/>
</dbReference>
<organism evidence="5 6">
    <name type="scientific">Oceanospirillum sediminis</name>
    <dbReference type="NCBI Taxonomy" id="2760088"/>
    <lineage>
        <taxon>Bacteria</taxon>
        <taxon>Pseudomonadati</taxon>
        <taxon>Pseudomonadota</taxon>
        <taxon>Gammaproteobacteria</taxon>
        <taxon>Oceanospirillales</taxon>
        <taxon>Oceanospirillaceae</taxon>
        <taxon>Oceanospirillum</taxon>
    </lineage>
</organism>
<comment type="subcellular location">
    <subcellularLocation>
        <location evidence="4">Cytoplasm</location>
    </subcellularLocation>
</comment>
<dbReference type="GO" id="GO:0042866">
    <property type="term" value="P:pyruvate biosynthetic process"/>
    <property type="evidence" value="ECO:0007669"/>
    <property type="project" value="UniProtKB-UniRule"/>
</dbReference>
<evidence type="ECO:0000256" key="3">
    <source>
        <dbReference type="ARBA" id="ARBA00023239"/>
    </source>
</evidence>
<accession>A0A839IUL9</accession>
<dbReference type="Gene3D" id="3.40.1410.10">
    <property type="entry name" value="Chorismate lyase-like"/>
    <property type="match status" value="1"/>
</dbReference>
<evidence type="ECO:0000256" key="1">
    <source>
        <dbReference type="ARBA" id="ARBA00022490"/>
    </source>
</evidence>
<keyword evidence="4" id="KW-0670">Pyruvate</keyword>
<protein>
    <recommendedName>
        <fullName evidence="4">Probable chorismate pyruvate-lyase</fullName>
        <shortName evidence="4">CL</shortName>
        <shortName evidence="4">CPL</shortName>
        <ecNumber evidence="4">4.1.3.40</ecNumber>
    </recommendedName>
</protein>
<dbReference type="EMBL" id="JACJFM010000027">
    <property type="protein sequence ID" value="MBB1488370.1"/>
    <property type="molecule type" value="Genomic_DNA"/>
</dbReference>
<feature type="binding site" evidence="4">
    <location>
        <position position="90"/>
    </location>
    <ligand>
        <name>substrate</name>
    </ligand>
</feature>
<dbReference type="GO" id="GO:0005829">
    <property type="term" value="C:cytosol"/>
    <property type="evidence" value="ECO:0007669"/>
    <property type="project" value="TreeGrafter"/>
</dbReference>
<comment type="catalytic activity">
    <reaction evidence="4">
        <text>chorismate = 4-hydroxybenzoate + pyruvate</text>
        <dbReference type="Rhea" id="RHEA:16505"/>
        <dbReference type="ChEBI" id="CHEBI:15361"/>
        <dbReference type="ChEBI" id="CHEBI:17879"/>
        <dbReference type="ChEBI" id="CHEBI:29748"/>
        <dbReference type="EC" id="4.1.3.40"/>
    </reaction>
</comment>